<dbReference type="Proteomes" id="UP000542342">
    <property type="component" value="Unassembled WGS sequence"/>
</dbReference>
<dbReference type="InterPro" id="IPR005517">
    <property type="entry name" value="Transl_elong_EFG/EF2_IV"/>
</dbReference>
<gene>
    <name evidence="7" type="ORF">H0921_00465</name>
</gene>
<dbReference type="InterPro" id="IPR000795">
    <property type="entry name" value="T_Tr_GTP-bd_dom"/>
</dbReference>
<dbReference type="InterPro" id="IPR009022">
    <property type="entry name" value="EFG_III"/>
</dbReference>
<dbReference type="Pfam" id="PF22042">
    <property type="entry name" value="EF-G_D2"/>
    <property type="match status" value="1"/>
</dbReference>
<feature type="domain" description="Tr-type G" evidence="6">
    <location>
        <begin position="8"/>
        <end position="268"/>
    </location>
</feature>
<dbReference type="SUPFAM" id="SSF50447">
    <property type="entry name" value="Translation proteins"/>
    <property type="match status" value="1"/>
</dbReference>
<dbReference type="GO" id="GO:0032790">
    <property type="term" value="P:ribosome disassembly"/>
    <property type="evidence" value="ECO:0007669"/>
    <property type="project" value="TreeGrafter"/>
</dbReference>
<dbReference type="SMART" id="SM00838">
    <property type="entry name" value="EFG_C"/>
    <property type="match status" value="1"/>
</dbReference>
<comment type="function">
    <text evidence="5">Catalyzes the GTP-dependent ribosomal translocation step during translation elongation. During this step, the ribosome changes from the pre-translocational (PRE) to the post-translocational (POST) state as the newly formed A-site-bound peptidyl-tRNA and P-site-bound deacylated tRNA move to the P and E sites, respectively. Catalyzes the coordinated movement of the two tRNA molecules, the mRNA and conformational changes in the ribosome.</text>
</comment>
<dbReference type="RefSeq" id="WP_194536069.1">
    <property type="nucleotide sequence ID" value="NZ_JACEFB010000001.1"/>
</dbReference>
<dbReference type="Gene3D" id="3.40.50.300">
    <property type="entry name" value="P-loop containing nucleotide triphosphate hydrolases"/>
    <property type="match status" value="1"/>
</dbReference>
<dbReference type="Pfam" id="PF00009">
    <property type="entry name" value="GTP_EFTU"/>
    <property type="match status" value="1"/>
</dbReference>
<dbReference type="InterPro" id="IPR035647">
    <property type="entry name" value="EFG_III/V"/>
</dbReference>
<proteinExistence type="predicted"/>
<evidence type="ECO:0000256" key="5">
    <source>
        <dbReference type="ARBA" id="ARBA00024731"/>
    </source>
</evidence>
<dbReference type="Pfam" id="PF03764">
    <property type="entry name" value="EFG_IV"/>
    <property type="match status" value="2"/>
</dbReference>
<dbReference type="CDD" id="cd16262">
    <property type="entry name" value="EFG_III"/>
    <property type="match status" value="1"/>
</dbReference>
<organism evidence="7 8">
    <name type="scientific">Thermogemmata fonticola</name>
    <dbReference type="NCBI Taxonomy" id="2755323"/>
    <lineage>
        <taxon>Bacteria</taxon>
        <taxon>Pseudomonadati</taxon>
        <taxon>Planctomycetota</taxon>
        <taxon>Planctomycetia</taxon>
        <taxon>Gemmatales</taxon>
        <taxon>Gemmataceae</taxon>
        <taxon>Thermogemmata</taxon>
    </lineage>
</organism>
<dbReference type="AlphaFoldDB" id="A0A7V8VAT1"/>
<dbReference type="Gene3D" id="3.30.70.870">
    <property type="entry name" value="Elongation Factor G (Translational Gtpase), domain 3"/>
    <property type="match status" value="1"/>
</dbReference>
<keyword evidence="8" id="KW-1185">Reference proteome</keyword>
<evidence type="ECO:0000313" key="7">
    <source>
        <dbReference type="EMBL" id="MBA2224630.1"/>
    </source>
</evidence>
<dbReference type="SUPFAM" id="SSF54211">
    <property type="entry name" value="Ribosomal protein S5 domain 2-like"/>
    <property type="match status" value="1"/>
</dbReference>
<dbReference type="Gene3D" id="2.40.30.10">
    <property type="entry name" value="Translation factors"/>
    <property type="match status" value="1"/>
</dbReference>
<protein>
    <recommendedName>
        <fullName evidence="1">Elongation factor G</fullName>
    </recommendedName>
</protein>
<dbReference type="InterPro" id="IPR027417">
    <property type="entry name" value="P-loop_NTPase"/>
</dbReference>
<dbReference type="SUPFAM" id="SSF52540">
    <property type="entry name" value="P-loop containing nucleoside triphosphate hydrolases"/>
    <property type="match status" value="1"/>
</dbReference>
<dbReference type="Gene3D" id="3.30.70.240">
    <property type="match status" value="1"/>
</dbReference>
<keyword evidence="3 7" id="KW-0251">Elongation factor</keyword>
<keyword evidence="3 7" id="KW-0648">Protein biosynthesis</keyword>
<sequence length="714" mass="78647">MVVKHSMENIRDIALVGHRAAGKTTLADALLYQARVVDRMGSVDDGTSAVDVDEEERKHHFSIDTHVLHLSYDGKHVNILDAPGYPDFIGAALESLAAVETVLVVVSALNGVEMNTRRMFQEATKRGLARMIVINKLDAEKIDFPGVVKSIQTAFGKNCVLFNVPNAVGPDFREVINLLRLPAQIPPSCPVDVQAARTQLIDAVVECDESLMEKYLSEGTVSEEELEAAVPKAIDAGTLIPIFCTAAKKNLGVRELLEALCQYALSPVYAKKRLADLQSGNNGQKRSLEPSESEEFLGQVFKVVNDKFVGNLSYIRVLTGKLQPNHPVINLRSGQSLRISHIYEVQGTKTSPINEAVPGDIIAVAKVDGLEIGDTLSYSPQAPKLPVPVFPTPMFGVAVEPKNRGDEQKISTSLQKVAAEDPTIKVTHDPQTNELVVSGISQLHLDVIRERLKARFGLEINTKEPKIPYRETVTAEGQGDYRHKKQTGGRGQFAEVHLRIYPLPRDIKDQAQCEAVFANKSRFEKMRACHYDPNFNFAFIDHIVGGVIPNNFIPAVEKGCKEMLERGVLAGYRIQDVAVEVYFGKHHEVDSSEAAFKIATRQAFKKAFLSARPVLLEPIVRVEITVPSKYTGAVLSDLPTKRAQVENQESLPGELTVIYAKAPLAEMSRYAAQLGGLTQGSGSYSMEFSHYEIVPPNIQQQIVSKAQLKEEEEE</sequence>
<dbReference type="FunFam" id="3.30.70.870:FF:000002">
    <property type="entry name" value="Translation elongation factor 2"/>
    <property type="match status" value="1"/>
</dbReference>
<dbReference type="InterPro" id="IPR014721">
    <property type="entry name" value="Ribsml_uS5_D2-typ_fold_subgr"/>
</dbReference>
<dbReference type="InterPro" id="IPR053905">
    <property type="entry name" value="EF-G-like_DII"/>
</dbReference>
<dbReference type="GO" id="GO:0005525">
    <property type="term" value="F:GTP binding"/>
    <property type="evidence" value="ECO:0007669"/>
    <property type="project" value="UniProtKB-KW"/>
</dbReference>
<dbReference type="EMBL" id="JACEFB010000001">
    <property type="protein sequence ID" value="MBA2224630.1"/>
    <property type="molecule type" value="Genomic_DNA"/>
</dbReference>
<keyword evidence="4" id="KW-0342">GTP-binding</keyword>
<dbReference type="Pfam" id="PF14492">
    <property type="entry name" value="EFG_III"/>
    <property type="match status" value="1"/>
</dbReference>
<dbReference type="InterPro" id="IPR005225">
    <property type="entry name" value="Small_GTP-bd"/>
</dbReference>
<evidence type="ECO:0000313" key="8">
    <source>
        <dbReference type="Proteomes" id="UP000542342"/>
    </source>
</evidence>
<comment type="caution">
    <text evidence="7">The sequence shown here is derived from an EMBL/GenBank/DDBJ whole genome shotgun (WGS) entry which is preliminary data.</text>
</comment>
<dbReference type="CDD" id="cd04170">
    <property type="entry name" value="EF-G_bact"/>
    <property type="match status" value="1"/>
</dbReference>
<dbReference type="SMART" id="SM00889">
    <property type="entry name" value="EFG_IV"/>
    <property type="match status" value="1"/>
</dbReference>
<dbReference type="SUPFAM" id="SSF54980">
    <property type="entry name" value="EF-G C-terminal domain-like"/>
    <property type="match status" value="2"/>
</dbReference>
<dbReference type="InterPro" id="IPR020568">
    <property type="entry name" value="Ribosomal_Su5_D2-typ_SF"/>
</dbReference>
<keyword evidence="2" id="KW-0547">Nucleotide-binding</keyword>
<dbReference type="InterPro" id="IPR047872">
    <property type="entry name" value="EFG_IV"/>
</dbReference>
<evidence type="ECO:0000256" key="3">
    <source>
        <dbReference type="ARBA" id="ARBA00022768"/>
    </source>
</evidence>
<name>A0A7V8VAT1_9BACT</name>
<dbReference type="PANTHER" id="PTHR43261:SF6">
    <property type="entry name" value="ELONGATION FACTOR G-LIKE PROTEIN"/>
    <property type="match status" value="1"/>
</dbReference>
<dbReference type="InterPro" id="IPR009000">
    <property type="entry name" value="Transl_B-barrel_sf"/>
</dbReference>
<evidence type="ECO:0000256" key="2">
    <source>
        <dbReference type="ARBA" id="ARBA00022741"/>
    </source>
</evidence>
<dbReference type="Gene3D" id="3.30.230.10">
    <property type="match status" value="1"/>
</dbReference>
<dbReference type="PANTHER" id="PTHR43261">
    <property type="entry name" value="TRANSLATION ELONGATION FACTOR G-RELATED"/>
    <property type="match status" value="1"/>
</dbReference>
<dbReference type="CDD" id="cd03713">
    <property type="entry name" value="EFG_mtEFG_C"/>
    <property type="match status" value="1"/>
</dbReference>
<dbReference type="GO" id="GO:0003924">
    <property type="term" value="F:GTPase activity"/>
    <property type="evidence" value="ECO:0007669"/>
    <property type="project" value="InterPro"/>
</dbReference>
<dbReference type="FunFam" id="3.30.70.240:FF:000001">
    <property type="entry name" value="Elongation factor G"/>
    <property type="match status" value="1"/>
</dbReference>
<evidence type="ECO:0000259" key="6">
    <source>
        <dbReference type="PROSITE" id="PS51722"/>
    </source>
</evidence>
<dbReference type="InterPro" id="IPR000640">
    <property type="entry name" value="EFG_V-like"/>
</dbReference>
<dbReference type="InterPro" id="IPR035649">
    <property type="entry name" value="EFG_V"/>
</dbReference>
<dbReference type="InterPro" id="IPR041095">
    <property type="entry name" value="EFG_II"/>
</dbReference>
<accession>A0A7V8VAT1</accession>
<dbReference type="PROSITE" id="PS51722">
    <property type="entry name" value="G_TR_2"/>
    <property type="match status" value="1"/>
</dbReference>
<evidence type="ECO:0000256" key="1">
    <source>
        <dbReference type="ARBA" id="ARBA00017872"/>
    </source>
</evidence>
<reference evidence="7 8" key="1">
    <citation type="submission" date="2020-07" db="EMBL/GenBank/DDBJ databases">
        <title>Thermogemmata thermophila gen. nov., sp. nov., a novel moderate thermophilic planctomycete from a Kamchatka hot spring.</title>
        <authorList>
            <person name="Elcheninov A.G."/>
            <person name="Podosokorskaya O.A."/>
            <person name="Kovaleva O.L."/>
            <person name="Novikov A."/>
            <person name="Bonch-Osmolovskaya E.A."/>
            <person name="Toshchakov S.V."/>
            <person name="Kublanov I.V."/>
        </authorList>
    </citation>
    <scope>NUCLEOTIDE SEQUENCE [LARGE SCALE GENOMIC DNA]</scope>
    <source>
        <strain evidence="7 8">2918</strain>
    </source>
</reference>
<dbReference type="NCBIfam" id="NF009381">
    <property type="entry name" value="PRK12740.1-5"/>
    <property type="match status" value="1"/>
</dbReference>
<evidence type="ECO:0000256" key="4">
    <source>
        <dbReference type="ARBA" id="ARBA00023134"/>
    </source>
</evidence>
<dbReference type="Pfam" id="PF00679">
    <property type="entry name" value="EFG_C"/>
    <property type="match status" value="1"/>
</dbReference>
<dbReference type="GO" id="GO:0003746">
    <property type="term" value="F:translation elongation factor activity"/>
    <property type="evidence" value="ECO:0007669"/>
    <property type="project" value="UniProtKB-KW"/>
</dbReference>
<dbReference type="CDD" id="cd01434">
    <property type="entry name" value="EFG_mtEFG1_IV"/>
    <property type="match status" value="1"/>
</dbReference>
<dbReference type="NCBIfam" id="TIGR00231">
    <property type="entry name" value="small_GTP"/>
    <property type="match status" value="1"/>
</dbReference>